<reference evidence="1 2" key="1">
    <citation type="journal article" date="2014" name="Nature">
        <title>An environmental bacterial taxon with a large and distinct metabolic repertoire.</title>
        <authorList>
            <person name="Wilson M.C."/>
            <person name="Mori T."/>
            <person name="Ruckert C."/>
            <person name="Uria A.R."/>
            <person name="Helf M.J."/>
            <person name="Takada K."/>
            <person name="Gernert C."/>
            <person name="Steffens U.A."/>
            <person name="Heycke N."/>
            <person name="Schmitt S."/>
            <person name="Rinke C."/>
            <person name="Helfrich E.J."/>
            <person name="Brachmann A.O."/>
            <person name="Gurgui C."/>
            <person name="Wakimoto T."/>
            <person name="Kracht M."/>
            <person name="Crusemann M."/>
            <person name="Hentschel U."/>
            <person name="Abe I."/>
            <person name="Matsunaga S."/>
            <person name="Kalinowski J."/>
            <person name="Takeyama H."/>
            <person name="Piel J."/>
        </authorList>
    </citation>
    <scope>NUCLEOTIDE SEQUENCE [LARGE SCALE GENOMIC DNA]</scope>
    <source>
        <strain evidence="2">TSY1</strain>
    </source>
</reference>
<sequence length="217" mass="24336">MYPFATEIIEATRVADNRAEDALGAPDGVAVDFDNDGRTPSTVVVGFTNNILNRDGYDFSITYWDMPENQRHESSYILVKNDQYDFTRIGSIEPTPGLDIRHVTQVQFFDLDTLGWDHVTQIMVRNFTADRDRRHEGLDIDGFTAIHCDGSSAPPSDEIAIHTTGLRDTEATCWNRTNNDLVPARKDSDGNHSCAHLFTNRGDSIWLTLGGESNVRQ</sequence>
<evidence type="ECO:0000313" key="2">
    <source>
        <dbReference type="Proteomes" id="UP000019141"/>
    </source>
</evidence>
<organism evidence="1 2">
    <name type="scientific">Entotheonella factor</name>
    <dbReference type="NCBI Taxonomy" id="1429438"/>
    <lineage>
        <taxon>Bacteria</taxon>
        <taxon>Pseudomonadati</taxon>
        <taxon>Nitrospinota/Tectimicrobiota group</taxon>
        <taxon>Candidatus Tectimicrobiota</taxon>
        <taxon>Candidatus Entotheonellia</taxon>
        <taxon>Candidatus Entotheonellales</taxon>
        <taxon>Candidatus Entotheonellaceae</taxon>
        <taxon>Candidatus Entotheonella</taxon>
    </lineage>
</organism>
<dbReference type="AlphaFoldDB" id="W4LQ78"/>
<dbReference type="Proteomes" id="UP000019141">
    <property type="component" value="Unassembled WGS sequence"/>
</dbReference>
<protein>
    <submittedName>
        <fullName evidence="1">Uncharacterized protein</fullName>
    </submittedName>
</protein>
<keyword evidence="2" id="KW-1185">Reference proteome</keyword>
<gene>
    <name evidence="1" type="ORF">ETSY1_13405</name>
</gene>
<evidence type="ECO:0000313" key="1">
    <source>
        <dbReference type="EMBL" id="ETW99870.1"/>
    </source>
</evidence>
<comment type="caution">
    <text evidence="1">The sequence shown here is derived from an EMBL/GenBank/DDBJ whole genome shotgun (WGS) entry which is preliminary data.</text>
</comment>
<dbReference type="EMBL" id="AZHW01000397">
    <property type="protein sequence ID" value="ETW99870.1"/>
    <property type="molecule type" value="Genomic_DNA"/>
</dbReference>
<accession>W4LQ78</accession>
<dbReference type="HOGENOM" id="CLU_1270367_0_0_7"/>
<proteinExistence type="predicted"/>
<name>W4LQ78_ENTF1</name>